<reference evidence="5" key="1">
    <citation type="journal article" date="2020" name="mSystems">
        <title>Genome- and Community-Level Interaction Insights into Carbon Utilization and Element Cycling Functions of Hydrothermarchaeota in Hydrothermal Sediment.</title>
        <authorList>
            <person name="Zhou Z."/>
            <person name="Liu Y."/>
            <person name="Xu W."/>
            <person name="Pan J."/>
            <person name="Luo Z.H."/>
            <person name="Li M."/>
        </authorList>
    </citation>
    <scope>NUCLEOTIDE SEQUENCE [LARGE SCALE GENOMIC DNA]</scope>
    <source>
        <strain evidence="6">SpSt-1073</strain>
        <strain evidence="5">SpSt-613</strain>
        <strain evidence="4">SpSt-669</strain>
    </source>
</reference>
<dbReference type="InterPro" id="IPR014651">
    <property type="entry name" value="UCP036983_2CBS_MJ1404"/>
</dbReference>
<protein>
    <submittedName>
        <fullName evidence="5">CBS domain-containing protein</fullName>
    </submittedName>
</protein>
<dbReference type="InterPro" id="IPR051257">
    <property type="entry name" value="Diverse_CBS-Domain"/>
</dbReference>
<feature type="domain" description="CBS" evidence="3">
    <location>
        <begin position="210"/>
        <end position="265"/>
    </location>
</feature>
<dbReference type="Gene3D" id="3.10.580.10">
    <property type="entry name" value="CBS-domain"/>
    <property type="match status" value="3"/>
</dbReference>
<gene>
    <name evidence="6" type="ORF">ENM30_05575</name>
    <name evidence="5" type="ORF">ENT82_06945</name>
    <name evidence="4" type="ORF">ENU43_05055</name>
</gene>
<evidence type="ECO:0000259" key="3">
    <source>
        <dbReference type="PROSITE" id="PS51371"/>
    </source>
</evidence>
<dbReference type="SUPFAM" id="SSF54631">
    <property type="entry name" value="CBS-domain pair"/>
    <property type="match status" value="2"/>
</dbReference>
<comment type="caution">
    <text evidence="5">The sequence shown here is derived from an EMBL/GenBank/DDBJ whole genome shotgun (WGS) entry which is preliminary data.</text>
</comment>
<dbReference type="Pfam" id="PF00571">
    <property type="entry name" value="CBS"/>
    <property type="match status" value="4"/>
</dbReference>
<dbReference type="EMBL" id="DRXG01000123">
    <property type="protein sequence ID" value="HHN52765.1"/>
    <property type="molecule type" value="Genomic_DNA"/>
</dbReference>
<feature type="domain" description="CBS" evidence="3">
    <location>
        <begin position="9"/>
        <end position="66"/>
    </location>
</feature>
<dbReference type="EMBL" id="DTAD01000075">
    <property type="protein sequence ID" value="HGN90841.1"/>
    <property type="molecule type" value="Genomic_DNA"/>
</dbReference>
<keyword evidence="1 2" id="KW-0129">CBS domain</keyword>
<dbReference type="InterPro" id="IPR000644">
    <property type="entry name" value="CBS_dom"/>
</dbReference>
<dbReference type="PANTHER" id="PTHR43080:SF2">
    <property type="entry name" value="CBS DOMAIN-CONTAINING PROTEIN"/>
    <property type="match status" value="1"/>
</dbReference>
<sequence length="387" mass="43080">MDKKAGDIMASEFVSVGDDEPFTKVIGLFADRRLDVVVVKDSRSGRLVGVVTKRAALWPNVNPTKVLARTLAVKTPKITPEDTLPRVAAAMVEKNLKAMPVTEAGKPVGLVAAADLILNSRETLKNLTVQKIMTRDVITINADDTIGKAVSIMRDQGVSRLPVVNNGYLVGIVTVTDVAEKIIKPRTRPSLGEVAGEKVRTLSNPVKSIMTREVVTARGNETVVEAVERMKQYGFSSLVVTERNRVVGIVTLMDALSPIARVAREQQNNIVVEVSYKMSRIDVEDKERVMEVANRFVQRFRKALGTGVLTLYFKEHREKHGDMRLIHCRARLNSDRYQFVGVGEAWRADLAARSALKTIERQFLVKKELASRYPFGPEFLMSLAEYY</sequence>
<name>A0A7C4E2K0_CALS0</name>
<accession>A0A7C4E2K0</accession>
<dbReference type="PIRSF" id="PIRSF036983">
    <property type="entry name" value="UCP_2CBS_MJ1404"/>
    <property type="match status" value="1"/>
</dbReference>
<dbReference type="SMART" id="SM00116">
    <property type="entry name" value="CBS"/>
    <property type="match status" value="4"/>
</dbReference>
<proteinExistence type="predicted"/>
<feature type="domain" description="CBS" evidence="3">
    <location>
        <begin position="133"/>
        <end position="190"/>
    </location>
</feature>
<dbReference type="PANTHER" id="PTHR43080">
    <property type="entry name" value="CBS DOMAIN-CONTAINING PROTEIN CBSX3, MITOCHONDRIAL"/>
    <property type="match status" value="1"/>
</dbReference>
<evidence type="ECO:0000256" key="2">
    <source>
        <dbReference type="PROSITE-ProRule" id="PRU00703"/>
    </source>
</evidence>
<evidence type="ECO:0000313" key="5">
    <source>
        <dbReference type="EMBL" id="HGN90841.1"/>
    </source>
</evidence>
<dbReference type="AlphaFoldDB" id="A0A7C4E2K0"/>
<dbReference type="CDD" id="cd04632">
    <property type="entry name" value="CBS_pair_arch1_repeat2"/>
    <property type="match status" value="1"/>
</dbReference>
<organism evidence="5">
    <name type="scientific">Caldiarchaeum subterraneum</name>
    <dbReference type="NCBI Taxonomy" id="311458"/>
    <lineage>
        <taxon>Archaea</taxon>
        <taxon>Nitrososphaerota</taxon>
        <taxon>Candidatus Caldarchaeales</taxon>
        <taxon>Candidatus Caldarchaeaceae</taxon>
        <taxon>Candidatus Caldarchaeum</taxon>
    </lineage>
</organism>
<evidence type="ECO:0000313" key="6">
    <source>
        <dbReference type="EMBL" id="HHN52765.1"/>
    </source>
</evidence>
<evidence type="ECO:0000313" key="4">
    <source>
        <dbReference type="EMBL" id="HGL41012.1"/>
    </source>
</evidence>
<dbReference type="InterPro" id="IPR046342">
    <property type="entry name" value="CBS_dom_sf"/>
</dbReference>
<dbReference type="EMBL" id="DTCM01000065">
    <property type="protein sequence ID" value="HGL41012.1"/>
    <property type="molecule type" value="Genomic_DNA"/>
</dbReference>
<dbReference type="PROSITE" id="PS51371">
    <property type="entry name" value="CBS"/>
    <property type="match status" value="3"/>
</dbReference>
<evidence type="ECO:0000256" key="1">
    <source>
        <dbReference type="ARBA" id="ARBA00023122"/>
    </source>
</evidence>